<dbReference type="Gene3D" id="3.40.50.2000">
    <property type="entry name" value="Glycogen Phosphorylase B"/>
    <property type="match status" value="2"/>
</dbReference>
<keyword evidence="4" id="KW-1185">Reference proteome</keyword>
<dbReference type="EMBL" id="BMEC01000007">
    <property type="protein sequence ID" value="GGC37521.1"/>
    <property type="molecule type" value="Genomic_DNA"/>
</dbReference>
<reference evidence="4" key="1">
    <citation type="journal article" date="2019" name="Int. J. Syst. Evol. Microbiol.">
        <title>The Global Catalogue of Microorganisms (GCM) 10K type strain sequencing project: providing services to taxonomists for standard genome sequencing and annotation.</title>
        <authorList>
            <consortium name="The Broad Institute Genomics Platform"/>
            <consortium name="The Broad Institute Genome Sequencing Center for Infectious Disease"/>
            <person name="Wu L."/>
            <person name="Ma J."/>
        </authorList>
    </citation>
    <scope>NUCLEOTIDE SEQUENCE [LARGE SCALE GENOMIC DNA]</scope>
    <source>
        <strain evidence="4">CGMCC 1.10832</strain>
    </source>
</reference>
<dbReference type="CDD" id="cd03794">
    <property type="entry name" value="GT4_WbuB-like"/>
    <property type="match status" value="1"/>
</dbReference>
<dbReference type="SUPFAM" id="SSF53756">
    <property type="entry name" value="UDP-Glycosyltransferase/glycogen phosphorylase"/>
    <property type="match status" value="1"/>
</dbReference>
<evidence type="ECO:0000313" key="4">
    <source>
        <dbReference type="Proteomes" id="UP000636010"/>
    </source>
</evidence>
<dbReference type="PANTHER" id="PTHR45947">
    <property type="entry name" value="SULFOQUINOVOSYL TRANSFERASE SQD2"/>
    <property type="match status" value="1"/>
</dbReference>
<evidence type="ECO:0000313" key="3">
    <source>
        <dbReference type="EMBL" id="GGC37521.1"/>
    </source>
</evidence>
<dbReference type="InterPro" id="IPR028098">
    <property type="entry name" value="Glyco_trans_4-like_N"/>
</dbReference>
<dbReference type="RefSeq" id="WP_188463599.1">
    <property type="nucleotide sequence ID" value="NZ_BAABHU010000007.1"/>
</dbReference>
<feature type="domain" description="Glycosyl transferase family 1" evidence="1">
    <location>
        <begin position="213"/>
        <end position="378"/>
    </location>
</feature>
<dbReference type="Proteomes" id="UP000636010">
    <property type="component" value="Unassembled WGS sequence"/>
</dbReference>
<sequence length="403" mass="46269">MKILFLTDNFPPEVNAPATRTFEHCKEWIKEGVEVTVITCNPNFPQGKVYDGYKNRFLPQKEVVEGINVIRVWSYITKNEGFFKRTIDYISYSLSAFIVGLFEKTDLIVATSPQFFTAISGFWLAFFKRKKWIFELRDLWPDSIRSVTSMSNQWILNLLEKIELRLYKNANLIIAVTDAFKSNLINRGIDAEKIVVVTNGCNLELFDPQVDASELRNKLNLNDKIVVSYIGTHGLAHDLELYVSNLDKIENSKVEFLFIGDGANKKLLVQKAEELNLKNVQFLDPVPKTEIVKYWALADFALIPLKRDDTFKTVIPSKIFEAAAMGKPILLGVDGQAREIMEEHDAGLYFEPGNFDDFSLKLNRLIDNLELKDQIKNNCSYLAKAYDRKNLAKQMLKELKELL</sequence>
<feature type="domain" description="Glycosyltransferase subfamily 4-like N-terminal" evidence="2">
    <location>
        <begin position="19"/>
        <end position="204"/>
    </location>
</feature>
<dbReference type="InterPro" id="IPR001296">
    <property type="entry name" value="Glyco_trans_1"/>
</dbReference>
<dbReference type="InterPro" id="IPR050194">
    <property type="entry name" value="Glycosyltransferase_grp1"/>
</dbReference>
<dbReference type="Pfam" id="PF13439">
    <property type="entry name" value="Glyco_transf_4"/>
    <property type="match status" value="1"/>
</dbReference>
<protein>
    <submittedName>
        <fullName evidence="3">Glycosyltransferase WbuB</fullName>
    </submittedName>
</protein>
<dbReference type="Pfam" id="PF00534">
    <property type="entry name" value="Glycos_transf_1"/>
    <property type="match status" value="1"/>
</dbReference>
<evidence type="ECO:0000259" key="2">
    <source>
        <dbReference type="Pfam" id="PF13439"/>
    </source>
</evidence>
<proteinExistence type="predicted"/>
<accession>A0ABQ1MB25</accession>
<organism evidence="3 4">
    <name type="scientific">Marivirga lumbricoides</name>
    <dbReference type="NCBI Taxonomy" id="1046115"/>
    <lineage>
        <taxon>Bacteria</taxon>
        <taxon>Pseudomonadati</taxon>
        <taxon>Bacteroidota</taxon>
        <taxon>Cytophagia</taxon>
        <taxon>Cytophagales</taxon>
        <taxon>Marivirgaceae</taxon>
        <taxon>Marivirga</taxon>
    </lineage>
</organism>
<gene>
    <name evidence="3" type="ORF">GCM10011506_23590</name>
</gene>
<name>A0ABQ1MB25_9BACT</name>
<comment type="caution">
    <text evidence="3">The sequence shown here is derived from an EMBL/GenBank/DDBJ whole genome shotgun (WGS) entry which is preliminary data.</text>
</comment>
<evidence type="ECO:0000259" key="1">
    <source>
        <dbReference type="Pfam" id="PF00534"/>
    </source>
</evidence>
<dbReference type="PANTHER" id="PTHR45947:SF3">
    <property type="entry name" value="SULFOQUINOVOSYL TRANSFERASE SQD2"/>
    <property type="match status" value="1"/>
</dbReference>